<dbReference type="EMBL" id="KV744828">
    <property type="protein sequence ID" value="OCK84912.1"/>
    <property type="molecule type" value="Genomic_DNA"/>
</dbReference>
<dbReference type="Proteomes" id="UP000250266">
    <property type="component" value="Unassembled WGS sequence"/>
</dbReference>
<protein>
    <submittedName>
        <fullName evidence="1">Uncharacterized protein</fullName>
    </submittedName>
</protein>
<accession>A0A8E2EJ07</accession>
<proteinExistence type="predicted"/>
<organism evidence="1 2">
    <name type="scientific">Lepidopterella palustris CBS 459.81</name>
    <dbReference type="NCBI Taxonomy" id="1314670"/>
    <lineage>
        <taxon>Eukaryota</taxon>
        <taxon>Fungi</taxon>
        <taxon>Dikarya</taxon>
        <taxon>Ascomycota</taxon>
        <taxon>Pezizomycotina</taxon>
        <taxon>Dothideomycetes</taxon>
        <taxon>Pleosporomycetidae</taxon>
        <taxon>Mytilinidiales</taxon>
        <taxon>Argynnaceae</taxon>
        <taxon>Lepidopterella</taxon>
    </lineage>
</organism>
<dbReference type="OrthoDB" id="5428038at2759"/>
<keyword evidence="2" id="KW-1185">Reference proteome</keyword>
<evidence type="ECO:0000313" key="2">
    <source>
        <dbReference type="Proteomes" id="UP000250266"/>
    </source>
</evidence>
<gene>
    <name evidence="1" type="ORF">K432DRAFT_287974</name>
</gene>
<sequence length="188" mass="22349">MDLRFDPEFPVRHILDGLKCRERMNRIVISANRKKHLPTPFQGLTIDRLYQVRVELVHRIAYQFSLDRTLSARQCHRHVYYLYKYLHRYQQPIGVLMTKALVQTAIIRPLLENRFVSTRRFCWLRDLIARVEGQDVAEKLDKLFWDWRGEVIRKSQSHLYEADGIGLAHVNTMKRLGLLEKVSPGLRP</sequence>
<reference evidence="1 2" key="1">
    <citation type="journal article" date="2016" name="Nat. Commun.">
        <title>Ectomycorrhizal ecology is imprinted in the genome of the dominant symbiotic fungus Cenococcum geophilum.</title>
        <authorList>
            <consortium name="DOE Joint Genome Institute"/>
            <person name="Peter M."/>
            <person name="Kohler A."/>
            <person name="Ohm R.A."/>
            <person name="Kuo A."/>
            <person name="Krutzmann J."/>
            <person name="Morin E."/>
            <person name="Arend M."/>
            <person name="Barry K.W."/>
            <person name="Binder M."/>
            <person name="Choi C."/>
            <person name="Clum A."/>
            <person name="Copeland A."/>
            <person name="Grisel N."/>
            <person name="Haridas S."/>
            <person name="Kipfer T."/>
            <person name="LaButti K."/>
            <person name="Lindquist E."/>
            <person name="Lipzen A."/>
            <person name="Maire R."/>
            <person name="Meier B."/>
            <person name="Mihaltcheva S."/>
            <person name="Molinier V."/>
            <person name="Murat C."/>
            <person name="Poggeler S."/>
            <person name="Quandt C.A."/>
            <person name="Sperisen C."/>
            <person name="Tritt A."/>
            <person name="Tisserant E."/>
            <person name="Crous P.W."/>
            <person name="Henrissat B."/>
            <person name="Nehls U."/>
            <person name="Egli S."/>
            <person name="Spatafora J.W."/>
            <person name="Grigoriev I.V."/>
            <person name="Martin F.M."/>
        </authorList>
    </citation>
    <scope>NUCLEOTIDE SEQUENCE [LARGE SCALE GENOMIC DNA]</scope>
    <source>
        <strain evidence="1 2">CBS 459.81</strain>
    </source>
</reference>
<evidence type="ECO:0000313" key="1">
    <source>
        <dbReference type="EMBL" id="OCK84912.1"/>
    </source>
</evidence>
<dbReference type="AlphaFoldDB" id="A0A8E2EJ07"/>
<name>A0A8E2EJ07_9PEZI</name>